<feature type="signal peptide" evidence="1">
    <location>
        <begin position="1"/>
        <end position="21"/>
    </location>
</feature>
<feature type="non-terminal residue" evidence="2">
    <location>
        <position position="80"/>
    </location>
</feature>
<reference evidence="2" key="2">
    <citation type="submission" date="2023-05" db="EMBL/GenBank/DDBJ databases">
        <authorList>
            <person name="Fouks B."/>
        </authorList>
    </citation>
    <scope>NUCLEOTIDE SEQUENCE</scope>
    <source>
        <strain evidence="2">Stay&amp;Tobe</strain>
        <tissue evidence="2">Testes</tissue>
    </source>
</reference>
<dbReference type="Proteomes" id="UP001233999">
    <property type="component" value="Unassembled WGS sequence"/>
</dbReference>
<reference evidence="2" key="1">
    <citation type="journal article" date="2023" name="IScience">
        <title>Live-bearing cockroach genome reveals convergent evolutionary mechanisms linked to viviparity in insects and beyond.</title>
        <authorList>
            <person name="Fouks B."/>
            <person name="Harrison M.C."/>
            <person name="Mikhailova A.A."/>
            <person name="Marchal E."/>
            <person name="English S."/>
            <person name="Carruthers M."/>
            <person name="Jennings E.C."/>
            <person name="Chiamaka E.L."/>
            <person name="Frigard R.A."/>
            <person name="Pippel M."/>
            <person name="Attardo G.M."/>
            <person name="Benoit J.B."/>
            <person name="Bornberg-Bauer E."/>
            <person name="Tobe S.S."/>
        </authorList>
    </citation>
    <scope>NUCLEOTIDE SEQUENCE</scope>
    <source>
        <strain evidence="2">Stay&amp;Tobe</strain>
    </source>
</reference>
<name>A0AAD8AJB3_DIPPU</name>
<accession>A0AAD8AJB3</accession>
<keyword evidence="3" id="KW-1185">Reference proteome</keyword>
<protein>
    <submittedName>
        <fullName evidence="2">Uncharacterized protein</fullName>
    </submittedName>
</protein>
<keyword evidence="1" id="KW-0732">Signal</keyword>
<organism evidence="2 3">
    <name type="scientific">Diploptera punctata</name>
    <name type="common">Pacific beetle cockroach</name>
    <dbReference type="NCBI Taxonomy" id="6984"/>
    <lineage>
        <taxon>Eukaryota</taxon>
        <taxon>Metazoa</taxon>
        <taxon>Ecdysozoa</taxon>
        <taxon>Arthropoda</taxon>
        <taxon>Hexapoda</taxon>
        <taxon>Insecta</taxon>
        <taxon>Pterygota</taxon>
        <taxon>Neoptera</taxon>
        <taxon>Polyneoptera</taxon>
        <taxon>Dictyoptera</taxon>
        <taxon>Blattodea</taxon>
        <taxon>Blaberoidea</taxon>
        <taxon>Blaberidae</taxon>
        <taxon>Diplopterinae</taxon>
        <taxon>Diploptera</taxon>
    </lineage>
</organism>
<comment type="caution">
    <text evidence="2">The sequence shown here is derived from an EMBL/GenBank/DDBJ whole genome shotgun (WGS) entry which is preliminary data.</text>
</comment>
<feature type="chain" id="PRO_5042220934" evidence="1">
    <location>
        <begin position="22"/>
        <end position="80"/>
    </location>
</feature>
<feature type="non-terminal residue" evidence="2">
    <location>
        <position position="1"/>
    </location>
</feature>
<evidence type="ECO:0000313" key="2">
    <source>
        <dbReference type="EMBL" id="KAJ9600185.1"/>
    </source>
</evidence>
<dbReference type="EMBL" id="JASPKZ010000445">
    <property type="protein sequence ID" value="KAJ9600185.1"/>
    <property type="molecule type" value="Genomic_DNA"/>
</dbReference>
<gene>
    <name evidence="2" type="ORF">L9F63_009519</name>
</gene>
<proteinExistence type="predicted"/>
<dbReference type="AlphaFoldDB" id="A0AAD8AJB3"/>
<evidence type="ECO:0000313" key="3">
    <source>
        <dbReference type="Proteomes" id="UP001233999"/>
    </source>
</evidence>
<evidence type="ECO:0000256" key="1">
    <source>
        <dbReference type="SAM" id="SignalP"/>
    </source>
</evidence>
<sequence>SSKFIPLLLDILVTIFHVSKQIYEQELCLKNTILPPPYIFKPNIMLFEIPLTDDLQEERADSNNSVKAMGVTTQVLMHHA</sequence>